<dbReference type="Proteomes" id="UP001237642">
    <property type="component" value="Unassembled WGS sequence"/>
</dbReference>
<feature type="compositionally biased region" description="Basic and acidic residues" evidence="1">
    <location>
        <begin position="104"/>
        <end position="116"/>
    </location>
</feature>
<protein>
    <submittedName>
        <fullName evidence="4">Uncharacterized protein</fullName>
    </submittedName>
</protein>
<evidence type="ECO:0000313" key="5">
    <source>
        <dbReference type="Proteomes" id="UP001237642"/>
    </source>
</evidence>
<feature type="region of interest" description="Disordered" evidence="1">
    <location>
        <begin position="91"/>
        <end position="116"/>
    </location>
</feature>
<accession>A0AAD8I8E7</accession>
<reference evidence="4" key="1">
    <citation type="submission" date="2023-02" db="EMBL/GenBank/DDBJ databases">
        <title>Genome of toxic invasive species Heracleum sosnowskyi carries increased number of genes despite the absence of recent whole-genome duplications.</title>
        <authorList>
            <person name="Schelkunov M."/>
            <person name="Shtratnikova V."/>
            <person name="Makarenko M."/>
            <person name="Klepikova A."/>
            <person name="Omelchenko D."/>
            <person name="Novikova G."/>
            <person name="Obukhova E."/>
            <person name="Bogdanov V."/>
            <person name="Penin A."/>
            <person name="Logacheva M."/>
        </authorList>
    </citation>
    <scope>NUCLEOTIDE SEQUENCE</scope>
    <source>
        <strain evidence="4">Hsosn_3</strain>
        <tissue evidence="4">Leaf</tissue>
    </source>
</reference>
<feature type="chain" id="PRO_5042442254" evidence="2">
    <location>
        <begin position="24"/>
        <end position="116"/>
    </location>
</feature>
<sequence length="116" mass="13138">MSLYSLNLLVILGVVVLTAPSLAIRYPNQMASPKYKLPEYEFLFHNPPILPIPKHPETLKKPIRWNPIPPNPARPVYPGFIKPPPPPSDLVYPGYIKTPPPSDSSRKTWIENVHKP</sequence>
<evidence type="ECO:0000256" key="2">
    <source>
        <dbReference type="SAM" id="SignalP"/>
    </source>
</evidence>
<dbReference type="EMBL" id="JAUIZM010000006">
    <property type="protein sequence ID" value="KAK1379827.1"/>
    <property type="molecule type" value="Genomic_DNA"/>
</dbReference>
<keyword evidence="5" id="KW-1185">Reference proteome</keyword>
<dbReference type="AlphaFoldDB" id="A0AAD8I8E7"/>
<proteinExistence type="predicted"/>
<reference evidence="4" key="2">
    <citation type="submission" date="2023-05" db="EMBL/GenBank/DDBJ databases">
        <authorList>
            <person name="Schelkunov M.I."/>
        </authorList>
    </citation>
    <scope>NUCLEOTIDE SEQUENCE</scope>
    <source>
        <strain evidence="4">Hsosn_3</strain>
        <tissue evidence="4">Leaf</tissue>
    </source>
</reference>
<keyword evidence="2" id="KW-0732">Signal</keyword>
<comment type="caution">
    <text evidence="4">The sequence shown here is derived from an EMBL/GenBank/DDBJ whole genome shotgun (WGS) entry which is preliminary data.</text>
</comment>
<dbReference type="EMBL" id="JAUIZM010000006">
    <property type="protein sequence ID" value="KAK1379821.1"/>
    <property type="molecule type" value="Genomic_DNA"/>
</dbReference>
<evidence type="ECO:0000313" key="3">
    <source>
        <dbReference type="EMBL" id="KAK1379821.1"/>
    </source>
</evidence>
<evidence type="ECO:0000313" key="4">
    <source>
        <dbReference type="EMBL" id="KAK1379827.1"/>
    </source>
</evidence>
<gene>
    <name evidence="3" type="ORF">POM88_026565</name>
    <name evidence="4" type="ORF">POM88_026571</name>
</gene>
<feature type="signal peptide" evidence="2">
    <location>
        <begin position="1"/>
        <end position="23"/>
    </location>
</feature>
<name>A0AAD8I8E7_9APIA</name>
<evidence type="ECO:0000256" key="1">
    <source>
        <dbReference type="SAM" id="MobiDB-lite"/>
    </source>
</evidence>
<organism evidence="4 5">
    <name type="scientific">Heracleum sosnowskyi</name>
    <dbReference type="NCBI Taxonomy" id="360622"/>
    <lineage>
        <taxon>Eukaryota</taxon>
        <taxon>Viridiplantae</taxon>
        <taxon>Streptophyta</taxon>
        <taxon>Embryophyta</taxon>
        <taxon>Tracheophyta</taxon>
        <taxon>Spermatophyta</taxon>
        <taxon>Magnoliopsida</taxon>
        <taxon>eudicotyledons</taxon>
        <taxon>Gunneridae</taxon>
        <taxon>Pentapetalae</taxon>
        <taxon>asterids</taxon>
        <taxon>campanulids</taxon>
        <taxon>Apiales</taxon>
        <taxon>Apiaceae</taxon>
        <taxon>Apioideae</taxon>
        <taxon>apioid superclade</taxon>
        <taxon>Tordylieae</taxon>
        <taxon>Tordyliinae</taxon>
        <taxon>Heracleum</taxon>
    </lineage>
</organism>